<keyword evidence="2" id="KW-0732">Signal</keyword>
<dbReference type="Gene3D" id="3.60.15.10">
    <property type="entry name" value="Ribonuclease Z/Hydroxyacylglutathione hydrolase-like"/>
    <property type="match status" value="1"/>
</dbReference>
<dbReference type="InterPro" id="IPR001279">
    <property type="entry name" value="Metallo-B-lactamas"/>
</dbReference>
<dbReference type="SMART" id="SM00849">
    <property type="entry name" value="Lactamase_B"/>
    <property type="match status" value="1"/>
</dbReference>
<evidence type="ECO:0000256" key="2">
    <source>
        <dbReference type="SAM" id="SignalP"/>
    </source>
</evidence>
<dbReference type="PANTHER" id="PTHR42951">
    <property type="entry name" value="METALLO-BETA-LACTAMASE DOMAIN-CONTAINING"/>
    <property type="match status" value="1"/>
</dbReference>
<organism evidence="4 5">
    <name type="scientific">Pseudoalteromonas luteoviolacea</name>
    <dbReference type="NCBI Taxonomy" id="43657"/>
    <lineage>
        <taxon>Bacteria</taxon>
        <taxon>Pseudomonadati</taxon>
        <taxon>Pseudomonadota</taxon>
        <taxon>Gammaproteobacteria</taxon>
        <taxon>Alteromonadales</taxon>
        <taxon>Pseudoalteromonadaceae</taxon>
        <taxon>Pseudoalteromonas</taxon>
    </lineage>
</organism>
<feature type="signal peptide" evidence="2">
    <location>
        <begin position="1"/>
        <end position="21"/>
    </location>
</feature>
<dbReference type="SUPFAM" id="SSF56281">
    <property type="entry name" value="Metallo-hydrolase/oxidoreductase"/>
    <property type="match status" value="1"/>
</dbReference>
<evidence type="ECO:0000256" key="1">
    <source>
        <dbReference type="ARBA" id="ARBA00005250"/>
    </source>
</evidence>
<dbReference type="InterPro" id="IPR050855">
    <property type="entry name" value="NDM-1-like"/>
</dbReference>
<evidence type="ECO:0000313" key="4">
    <source>
        <dbReference type="EMBL" id="OCQ23184.1"/>
    </source>
</evidence>
<proteinExistence type="inferred from homology"/>
<dbReference type="PANTHER" id="PTHR42951:SF4">
    <property type="entry name" value="ACYL-COENZYME A THIOESTERASE MBLAC2"/>
    <property type="match status" value="1"/>
</dbReference>
<feature type="chain" id="PRO_5008646473" evidence="2">
    <location>
        <begin position="22"/>
        <end position="325"/>
    </location>
</feature>
<dbReference type="PROSITE" id="PS51257">
    <property type="entry name" value="PROKAR_LIPOPROTEIN"/>
    <property type="match status" value="1"/>
</dbReference>
<dbReference type="Proteomes" id="UP000093366">
    <property type="component" value="Unassembled WGS sequence"/>
</dbReference>
<dbReference type="Pfam" id="PF00753">
    <property type="entry name" value="Lactamase_B"/>
    <property type="match status" value="1"/>
</dbReference>
<gene>
    <name evidence="4" type="ORF">A7985_04350</name>
</gene>
<protein>
    <submittedName>
        <fullName evidence="4">MBL fold metallo-hydrolase</fullName>
    </submittedName>
</protein>
<reference evidence="5" key="1">
    <citation type="submission" date="2016-07" db="EMBL/GenBank/DDBJ databases">
        <authorList>
            <person name="Florea S."/>
            <person name="Webb J.S."/>
            <person name="Jaromczyk J."/>
            <person name="Schardl C.L."/>
        </authorList>
    </citation>
    <scope>NUCLEOTIDE SEQUENCE [LARGE SCALE GENOMIC DNA]</scope>
    <source>
        <strain evidence="5">IPB1</strain>
    </source>
</reference>
<evidence type="ECO:0000313" key="5">
    <source>
        <dbReference type="Proteomes" id="UP000093366"/>
    </source>
</evidence>
<dbReference type="GO" id="GO:0017001">
    <property type="term" value="P:antibiotic catabolic process"/>
    <property type="evidence" value="ECO:0007669"/>
    <property type="project" value="UniProtKB-ARBA"/>
</dbReference>
<comment type="caution">
    <text evidence="4">The sequence shown here is derived from an EMBL/GenBank/DDBJ whole genome shotgun (WGS) entry which is preliminary data.</text>
</comment>
<dbReference type="EMBL" id="MAUJ01000001">
    <property type="protein sequence ID" value="OCQ23184.1"/>
    <property type="molecule type" value="Genomic_DNA"/>
</dbReference>
<feature type="domain" description="Metallo-beta-lactamase" evidence="3">
    <location>
        <begin position="84"/>
        <end position="252"/>
    </location>
</feature>
<comment type="similarity">
    <text evidence="1">Belongs to the metallo-beta-lactamase superfamily. Class-B beta-lactamase family.</text>
</comment>
<dbReference type="RefSeq" id="WP_065789169.1">
    <property type="nucleotide sequence ID" value="NZ_MAUJ01000001.1"/>
</dbReference>
<dbReference type="AlphaFoldDB" id="A0A1C0TVC1"/>
<evidence type="ECO:0000259" key="3">
    <source>
        <dbReference type="SMART" id="SM00849"/>
    </source>
</evidence>
<dbReference type="OrthoDB" id="7253658at2"/>
<accession>A0A1C0TVC1</accession>
<name>A0A1C0TVC1_9GAMM</name>
<dbReference type="GO" id="GO:0016787">
    <property type="term" value="F:hydrolase activity"/>
    <property type="evidence" value="ECO:0007669"/>
    <property type="project" value="UniProtKB-KW"/>
</dbReference>
<dbReference type="InterPro" id="IPR036866">
    <property type="entry name" value="RibonucZ/Hydroxyglut_hydro"/>
</dbReference>
<sequence length="325" mass="36252">MRIKILIASLVLTGCSTTSMSNSPLDKRELARKHDITTAPSLSGVPWVRGAQDCSRDTQPIMDVFHYDVSTAIIRQNKCVTFEAPFSYVLVGSEKVMVVDTGALADEKGFSYAEALLTVMGKSTFEQKETLVVHSHSHSDHHQGDAGFERLNNTRVIAPQMEQVQAFLETSDWPNGQFSLDLGGRLVTILPTPGHQEEAITIYDHKNKWLITGDTLYPGLVYVKDWQAYKTSIAKLTKFAQQNEVTAILGGHIEMTKSSGKYYPIGTTYQPNEAPLPLSVADLYELNTALQKSEKEQAMIFKSFVIQPMSMLQKSISNIFRWVTN</sequence>
<keyword evidence="4" id="KW-0378">Hydrolase</keyword>